<evidence type="ECO:0000313" key="12">
    <source>
        <dbReference type="Proteomes" id="UP000216312"/>
    </source>
</evidence>
<evidence type="ECO:0000256" key="2">
    <source>
        <dbReference type="ARBA" id="ARBA00022448"/>
    </source>
</evidence>
<evidence type="ECO:0000256" key="7">
    <source>
        <dbReference type="ARBA" id="ARBA00023136"/>
    </source>
</evidence>
<dbReference type="SUPFAM" id="SSF56935">
    <property type="entry name" value="Porins"/>
    <property type="match status" value="1"/>
</dbReference>
<evidence type="ECO:0000256" key="1">
    <source>
        <dbReference type="ARBA" id="ARBA00004571"/>
    </source>
</evidence>
<keyword evidence="7" id="KW-0472">Membrane</keyword>
<dbReference type="GO" id="GO:0015344">
    <property type="term" value="F:siderophore uptake transmembrane transporter activity"/>
    <property type="evidence" value="ECO:0007669"/>
    <property type="project" value="TreeGrafter"/>
</dbReference>
<evidence type="ECO:0000259" key="10">
    <source>
        <dbReference type="Pfam" id="PF00593"/>
    </source>
</evidence>
<reference evidence="12" key="1">
    <citation type="submission" date="2017-07" db="EMBL/GenBank/DDBJ databases">
        <title>Novel pathways for hydrocarbon cycling and metabolic interdependencies in hydrothermal sediment communities.</title>
        <authorList>
            <person name="Dombrowski N."/>
            <person name="Seitz K."/>
            <person name="Teske A."/>
            <person name="Baker B."/>
        </authorList>
    </citation>
    <scope>NUCLEOTIDE SEQUENCE [LARGE SCALE GENOMIC DNA]</scope>
</reference>
<sequence>MRFHLTLNLTLGSDVHGGTGTGLIGHGCFWKFRLPPEYYHWEYDTTEWVYDTIGINIRNVVMPETSYVETLLILDSIPKVDTQYVGEPWGWDINGDGFVDTGAQSRYREDHNLTLTVKWDLSSQVHRNHFLKTGVEYNYYDVSFVDLQYTTPFYYEGRDVPGPYPEYGLYRWVFTGYPKKAAAYVQDKMEFEGLVINTGVRVDYFDPGPTVDDTAWIHEWERITDLEIEKIEHHRFIISPRLGVSFPISERTSLYFAYGHFNQMPELQFLYRDPFTGTWVGNPNLKPQRTVAYEFGIAHQFAPDIAVYVKLYNKDMFDYPGRVNSCILISGQPAMHRVRSWNATVYGEVVPYLYVNISLIGIEGIRSY</sequence>
<proteinExistence type="predicted"/>
<evidence type="ECO:0000256" key="8">
    <source>
        <dbReference type="ARBA" id="ARBA00023170"/>
    </source>
</evidence>
<dbReference type="InterPro" id="IPR036942">
    <property type="entry name" value="Beta-barrel_TonB_sf"/>
</dbReference>
<dbReference type="InterPro" id="IPR000531">
    <property type="entry name" value="Beta-barrel_TonB"/>
</dbReference>
<feature type="domain" description="TonB-dependent receptor-like beta-barrel" evidence="10">
    <location>
        <begin position="94"/>
        <end position="352"/>
    </location>
</feature>
<comment type="caution">
    <text evidence="11">The sequence shown here is derived from an EMBL/GenBank/DDBJ whole genome shotgun (WGS) entry which is preliminary data.</text>
</comment>
<keyword evidence="5" id="KW-0732">Signal</keyword>
<dbReference type="Gene3D" id="2.40.170.20">
    <property type="entry name" value="TonB-dependent receptor, beta-barrel domain"/>
    <property type="match status" value="1"/>
</dbReference>
<comment type="subcellular location">
    <subcellularLocation>
        <location evidence="1">Cell outer membrane</location>
        <topology evidence="1">Multi-pass membrane protein</topology>
    </subcellularLocation>
</comment>
<evidence type="ECO:0000256" key="6">
    <source>
        <dbReference type="ARBA" id="ARBA00023077"/>
    </source>
</evidence>
<dbReference type="AlphaFoldDB" id="A0A257LVD2"/>
<keyword evidence="6" id="KW-0798">TonB box</keyword>
<keyword evidence="8" id="KW-0675">Receptor</keyword>
<keyword evidence="4" id="KW-0812">Transmembrane</keyword>
<dbReference type="Pfam" id="PF00593">
    <property type="entry name" value="TonB_dep_Rec_b-barrel"/>
    <property type="match status" value="1"/>
</dbReference>
<evidence type="ECO:0000256" key="5">
    <source>
        <dbReference type="ARBA" id="ARBA00022729"/>
    </source>
</evidence>
<gene>
    <name evidence="11" type="ORF">CGW93_04205</name>
</gene>
<protein>
    <recommendedName>
        <fullName evidence="10">TonB-dependent receptor-like beta-barrel domain-containing protein</fullName>
    </recommendedName>
</protein>
<name>A0A257LVD2_UNCW3</name>
<organism evidence="11 12">
    <name type="scientific">candidate division WOR-3 bacterium 4484_18</name>
    <dbReference type="NCBI Taxonomy" id="2020626"/>
    <lineage>
        <taxon>Bacteria</taxon>
        <taxon>Bacteria division WOR-3</taxon>
    </lineage>
</organism>
<evidence type="ECO:0000313" key="11">
    <source>
        <dbReference type="EMBL" id="OYV02711.1"/>
    </source>
</evidence>
<dbReference type="EMBL" id="NMUJ01000059">
    <property type="protein sequence ID" value="OYV02711.1"/>
    <property type="molecule type" value="Genomic_DNA"/>
</dbReference>
<keyword evidence="9" id="KW-0998">Cell outer membrane</keyword>
<dbReference type="PANTHER" id="PTHR30069:SF29">
    <property type="entry name" value="HEMOGLOBIN AND HEMOGLOBIN-HAPTOGLOBIN-BINDING PROTEIN 1-RELATED"/>
    <property type="match status" value="1"/>
</dbReference>
<dbReference type="GO" id="GO:0009279">
    <property type="term" value="C:cell outer membrane"/>
    <property type="evidence" value="ECO:0007669"/>
    <property type="project" value="UniProtKB-SubCell"/>
</dbReference>
<dbReference type="PANTHER" id="PTHR30069">
    <property type="entry name" value="TONB-DEPENDENT OUTER MEMBRANE RECEPTOR"/>
    <property type="match status" value="1"/>
</dbReference>
<dbReference type="GO" id="GO:0044718">
    <property type="term" value="P:siderophore transmembrane transport"/>
    <property type="evidence" value="ECO:0007669"/>
    <property type="project" value="TreeGrafter"/>
</dbReference>
<dbReference type="InterPro" id="IPR039426">
    <property type="entry name" value="TonB-dep_rcpt-like"/>
</dbReference>
<evidence type="ECO:0000256" key="9">
    <source>
        <dbReference type="ARBA" id="ARBA00023237"/>
    </source>
</evidence>
<evidence type="ECO:0000256" key="3">
    <source>
        <dbReference type="ARBA" id="ARBA00022452"/>
    </source>
</evidence>
<accession>A0A257LVD2</accession>
<dbReference type="Proteomes" id="UP000216312">
    <property type="component" value="Unassembled WGS sequence"/>
</dbReference>
<keyword evidence="3" id="KW-1134">Transmembrane beta strand</keyword>
<keyword evidence="2" id="KW-0813">Transport</keyword>
<evidence type="ECO:0000256" key="4">
    <source>
        <dbReference type="ARBA" id="ARBA00022692"/>
    </source>
</evidence>